<dbReference type="PANTHER" id="PTHR13723">
    <property type="entry name" value="ADAMTS A DISINTEGRIN AND METALLOPROTEASE WITH THROMBOSPONDIN MOTIFS PROTEASE"/>
    <property type="match status" value="1"/>
</dbReference>
<keyword evidence="5" id="KW-1015">Disulfide bond</keyword>
<dbReference type="PROSITE" id="PS50092">
    <property type="entry name" value="TSP1"/>
    <property type="match status" value="3"/>
</dbReference>
<dbReference type="FunFam" id="2.20.100.10:FF:000009">
    <property type="entry name" value="ADAMTS-like protein 3 isoform A"/>
    <property type="match status" value="1"/>
</dbReference>
<feature type="non-terminal residue" evidence="7">
    <location>
        <position position="1"/>
    </location>
</feature>
<dbReference type="SUPFAM" id="SSF82895">
    <property type="entry name" value="TSP-1 type 1 repeat"/>
    <property type="match status" value="3"/>
</dbReference>
<keyword evidence="2" id="KW-0964">Secreted</keyword>
<dbReference type="AlphaFoldDB" id="A0A7J7FHA7"/>
<feature type="compositionally biased region" description="Basic and acidic residues" evidence="6">
    <location>
        <begin position="302"/>
        <end position="327"/>
    </location>
</feature>
<dbReference type="Proteomes" id="UP000551758">
    <property type="component" value="Unassembled WGS sequence"/>
</dbReference>
<dbReference type="PANTHER" id="PTHR13723:SF169">
    <property type="entry name" value="ADAMTS-LIKE PROTEIN 3"/>
    <property type="match status" value="1"/>
</dbReference>
<evidence type="ECO:0000256" key="3">
    <source>
        <dbReference type="ARBA" id="ARBA00022729"/>
    </source>
</evidence>
<dbReference type="InterPro" id="IPR036383">
    <property type="entry name" value="TSP1_rpt_sf"/>
</dbReference>
<dbReference type="FunFam" id="2.20.100.10:FF:000076">
    <property type="entry name" value="ADAMTS-like protein 3"/>
    <property type="match status" value="1"/>
</dbReference>
<dbReference type="GO" id="GO:0031012">
    <property type="term" value="C:extracellular matrix"/>
    <property type="evidence" value="ECO:0007669"/>
    <property type="project" value="TreeGrafter"/>
</dbReference>
<keyword evidence="4" id="KW-0677">Repeat</keyword>
<evidence type="ECO:0000256" key="6">
    <source>
        <dbReference type="SAM" id="MobiDB-lite"/>
    </source>
</evidence>
<keyword evidence="8" id="KW-1185">Reference proteome</keyword>
<reference evidence="7 8" key="1">
    <citation type="journal article" date="2020" name="Mol. Biol. Evol.">
        <title>Interspecific Gene Flow and the Evolution of Specialization in Black and White Rhinoceros.</title>
        <authorList>
            <person name="Moodley Y."/>
            <person name="Westbury M.V."/>
            <person name="Russo I.M."/>
            <person name="Gopalakrishnan S."/>
            <person name="Rakotoarivelo A."/>
            <person name="Olsen R.A."/>
            <person name="Prost S."/>
            <person name="Tunstall T."/>
            <person name="Ryder O.A."/>
            <person name="Dalen L."/>
            <person name="Bruford M.W."/>
        </authorList>
    </citation>
    <scope>NUCLEOTIDE SEQUENCE [LARGE SCALE GENOMIC DNA]</scope>
    <source>
        <strain evidence="7">SBR-YM</strain>
        <tissue evidence="7">Skin</tissue>
    </source>
</reference>
<name>A0A7J7FHA7_DICBM</name>
<dbReference type="Pfam" id="PF19030">
    <property type="entry name" value="TSP1_ADAMTS"/>
    <property type="match status" value="3"/>
</dbReference>
<comment type="caution">
    <text evidence="7">The sequence shown here is derived from an EMBL/GenBank/DDBJ whole genome shotgun (WGS) entry which is preliminary data.</text>
</comment>
<dbReference type="GO" id="GO:0005576">
    <property type="term" value="C:extracellular region"/>
    <property type="evidence" value="ECO:0007669"/>
    <property type="project" value="UniProtKB-SubCell"/>
</dbReference>
<dbReference type="InterPro" id="IPR050439">
    <property type="entry name" value="ADAMTS_ADAMTS-like"/>
</dbReference>
<dbReference type="EMBL" id="JACDTQ010000582">
    <property type="protein sequence ID" value="KAF5927331.1"/>
    <property type="molecule type" value="Genomic_DNA"/>
</dbReference>
<feature type="non-terminal residue" evidence="7">
    <location>
        <position position="451"/>
    </location>
</feature>
<evidence type="ECO:0000256" key="4">
    <source>
        <dbReference type="ARBA" id="ARBA00022737"/>
    </source>
</evidence>
<feature type="region of interest" description="Disordered" evidence="6">
    <location>
        <begin position="289"/>
        <end position="332"/>
    </location>
</feature>
<accession>A0A7J7FHA7</accession>
<dbReference type="InterPro" id="IPR000884">
    <property type="entry name" value="TSP1_rpt"/>
</dbReference>
<dbReference type="SMART" id="SM00209">
    <property type="entry name" value="TSP1"/>
    <property type="match status" value="3"/>
</dbReference>
<evidence type="ECO:0000256" key="1">
    <source>
        <dbReference type="ARBA" id="ARBA00004613"/>
    </source>
</evidence>
<gene>
    <name evidence="7" type="ORF">HPG69_017808</name>
</gene>
<organism evidence="7 8">
    <name type="scientific">Diceros bicornis minor</name>
    <name type="common">South-central black rhinoceros</name>
    <dbReference type="NCBI Taxonomy" id="77932"/>
    <lineage>
        <taxon>Eukaryota</taxon>
        <taxon>Metazoa</taxon>
        <taxon>Chordata</taxon>
        <taxon>Craniata</taxon>
        <taxon>Vertebrata</taxon>
        <taxon>Euteleostomi</taxon>
        <taxon>Mammalia</taxon>
        <taxon>Eutheria</taxon>
        <taxon>Laurasiatheria</taxon>
        <taxon>Perissodactyla</taxon>
        <taxon>Rhinocerotidae</taxon>
        <taxon>Diceros</taxon>
    </lineage>
</organism>
<evidence type="ECO:0000313" key="7">
    <source>
        <dbReference type="EMBL" id="KAF5927331.1"/>
    </source>
</evidence>
<evidence type="ECO:0000256" key="2">
    <source>
        <dbReference type="ARBA" id="ARBA00022525"/>
    </source>
</evidence>
<evidence type="ECO:0000256" key="5">
    <source>
        <dbReference type="ARBA" id="ARBA00023157"/>
    </source>
</evidence>
<evidence type="ECO:0008006" key="9">
    <source>
        <dbReference type="Google" id="ProtNLM"/>
    </source>
</evidence>
<keyword evidence="3" id="KW-0732">Signal</keyword>
<protein>
    <recommendedName>
        <fullName evidence="9">ADAMTS-like 3</fullName>
    </recommendedName>
</protein>
<evidence type="ECO:0000313" key="8">
    <source>
        <dbReference type="Proteomes" id="UP000551758"/>
    </source>
</evidence>
<proteinExistence type="predicted"/>
<sequence length="451" mass="52067">RCDRSVGVYIGEVYSPHFERCGKYQLIVCKYVITVFSVQTRYPVAKDSVVQFFFYQPVSHQWRQTDFFPCTVTCGGALIHKYSERRFHLDTSCKQILFLFWGYQLNSAECVDIRLKRVVPDHYCHYYPENVKPKPKLKECSMDPCPSSDGFKEIMPYDHFQPLPRWEHNPWTACSVSCGGGIQRRSFVCVEESMHGETLQVEEWKCMYAPKPKVMQTCNLFDCPKWVAMEWSQCTVTCGRGLRYRVVLCINHRGQHVGGCNPQLKLHIKEECIIPIPCYKPKVPALKKREKEDKGGKKKGRKEKEKKDEEKEKQKNSPEHSMEASKDRKGHQLAPACQFGQKEFVAKESKLIWLKFIPEPWSACSTTCGPGVQVREVKCRVLLTFTQTETELPEEECEGPTLPTERPCLLEECEESPASRELDVSLPEKDSEMIYDWEYAGFTPCTATCLG</sequence>
<comment type="subcellular location">
    <subcellularLocation>
        <location evidence="1">Secreted</location>
    </subcellularLocation>
</comment>
<dbReference type="Gene3D" id="2.20.100.10">
    <property type="entry name" value="Thrombospondin type-1 (TSP1) repeat"/>
    <property type="match status" value="3"/>
</dbReference>
<dbReference type="FunFam" id="2.20.100.10:FF:000016">
    <property type="entry name" value="ADAMTS-like 3 isoform 1"/>
    <property type="match status" value="1"/>
</dbReference>